<feature type="coiled-coil region" evidence="4">
    <location>
        <begin position="147"/>
        <end position="174"/>
    </location>
</feature>
<organism evidence="6 7">
    <name type="scientific">Thermobacillus xylanilyticus</name>
    <dbReference type="NCBI Taxonomy" id="76633"/>
    <lineage>
        <taxon>Bacteria</taxon>
        <taxon>Bacillati</taxon>
        <taxon>Bacillota</taxon>
        <taxon>Bacilli</taxon>
        <taxon>Bacillales</taxon>
        <taxon>Paenibacillaceae</taxon>
        <taxon>Thermobacillus</taxon>
    </lineage>
</organism>
<feature type="domain" description="Multidrug resistance protein MdtA-like C-terminal permuted SH3" evidence="5">
    <location>
        <begin position="293"/>
        <end position="348"/>
    </location>
</feature>
<dbReference type="PANTHER" id="PTHR32347:SF23">
    <property type="entry name" value="BLL5650 PROTEIN"/>
    <property type="match status" value="1"/>
</dbReference>
<evidence type="ECO:0000256" key="1">
    <source>
        <dbReference type="ARBA" id="ARBA00004196"/>
    </source>
</evidence>
<evidence type="ECO:0000259" key="5">
    <source>
        <dbReference type="Pfam" id="PF25967"/>
    </source>
</evidence>
<gene>
    <name evidence="6" type="primary">txxe2594</name>
    <name evidence="6" type="ORF">TXXE_11725</name>
</gene>
<dbReference type="PANTHER" id="PTHR32347">
    <property type="entry name" value="EFFLUX SYSTEM COMPONENT YKNX-RELATED"/>
    <property type="match status" value="1"/>
</dbReference>
<dbReference type="InterPro" id="IPR006143">
    <property type="entry name" value="RND_pump_MFP"/>
</dbReference>
<evidence type="ECO:0000256" key="3">
    <source>
        <dbReference type="ARBA" id="ARBA00023054"/>
    </source>
</evidence>
<dbReference type="Proteomes" id="UP000681526">
    <property type="component" value="Unassembled WGS sequence"/>
</dbReference>
<sequence length="350" mass="38593">MGELSNMRRCRLRRGLDRAAAALAALMIAAGCSLLPQEEEALAPPLVQPKEEVFDVVEAKRGTIQTVLRGSATFTSSRSEPLYFRESGGRVLAVHVKQGDEVKAGQTVLELDVGDLELRIRLQRLNVERAQIQYEQARIDGLTGRDLRLREIDLERERISLEALEEQLEKSRLVAPFDGEVTYVAEIAPGDSVTAYRPLVTVSDPKQVRLTYVATSATDLLGVHPGMEAAVVYGGETYRAEVVQAPSNAPLTTDKTEQERNSRTIVLELDNPPQDAGIGAGADFEIPLQRRENAIVIPRAGLRTYLGREYVQIADGERRKEVDVEVGLKTSTEVEIIRGLEEGARVILNN</sequence>
<dbReference type="EMBL" id="CAJRAY010000056">
    <property type="protein sequence ID" value="CAG5088268.1"/>
    <property type="molecule type" value="Genomic_DNA"/>
</dbReference>
<keyword evidence="7" id="KW-1185">Reference proteome</keyword>
<accession>A0ABN7S2Z7</accession>
<dbReference type="Pfam" id="PF25967">
    <property type="entry name" value="RND-MFP_C"/>
    <property type="match status" value="1"/>
</dbReference>
<comment type="caution">
    <text evidence="6">The sequence shown here is derived from an EMBL/GenBank/DDBJ whole genome shotgun (WGS) entry which is preliminary data.</text>
</comment>
<dbReference type="NCBIfam" id="TIGR01730">
    <property type="entry name" value="RND_mfp"/>
    <property type="match status" value="1"/>
</dbReference>
<evidence type="ECO:0000313" key="6">
    <source>
        <dbReference type="EMBL" id="CAG5088268.1"/>
    </source>
</evidence>
<proteinExistence type="inferred from homology"/>
<comment type="subcellular location">
    <subcellularLocation>
        <location evidence="1">Cell envelope</location>
    </subcellularLocation>
</comment>
<dbReference type="InterPro" id="IPR058627">
    <property type="entry name" value="MdtA-like_C"/>
</dbReference>
<evidence type="ECO:0000256" key="4">
    <source>
        <dbReference type="SAM" id="Coils"/>
    </source>
</evidence>
<comment type="similarity">
    <text evidence="2">Belongs to the membrane fusion protein (MFP) (TC 8.A.1) family.</text>
</comment>
<evidence type="ECO:0000256" key="2">
    <source>
        <dbReference type="ARBA" id="ARBA00009477"/>
    </source>
</evidence>
<dbReference type="InterPro" id="IPR050465">
    <property type="entry name" value="UPF0194_transport"/>
</dbReference>
<dbReference type="Gene3D" id="2.40.420.20">
    <property type="match status" value="1"/>
</dbReference>
<reference evidence="6 7" key="1">
    <citation type="submission" date="2021-04" db="EMBL/GenBank/DDBJ databases">
        <authorList>
            <person name="Rakotoarivonina H."/>
        </authorList>
    </citation>
    <scope>NUCLEOTIDE SEQUENCE [LARGE SCALE GENOMIC DNA]</scope>
    <source>
        <strain evidence="6 7">XE</strain>
    </source>
</reference>
<dbReference type="Gene3D" id="2.40.50.100">
    <property type="match status" value="1"/>
</dbReference>
<keyword evidence="3 4" id="KW-0175">Coiled coil</keyword>
<name>A0ABN7S2Z7_THEXY</name>
<protein>
    <submittedName>
        <fullName evidence="6">Efflux transporter, RND family, MFP subunit</fullName>
    </submittedName>
</protein>
<evidence type="ECO:0000313" key="7">
    <source>
        <dbReference type="Proteomes" id="UP000681526"/>
    </source>
</evidence>
<dbReference type="SUPFAM" id="SSF111369">
    <property type="entry name" value="HlyD-like secretion proteins"/>
    <property type="match status" value="1"/>
</dbReference>